<comment type="caution">
    <text evidence="7">The sequence shown here is derived from an EMBL/GenBank/DDBJ whole genome shotgun (WGS) entry which is preliminary data.</text>
</comment>
<dbReference type="Proteomes" id="UP000574390">
    <property type="component" value="Unassembled WGS sequence"/>
</dbReference>
<gene>
    <name evidence="7" type="primary">IMPDH1_2</name>
    <name evidence="7" type="ORF">FOZ62_022020</name>
</gene>
<dbReference type="InterPro" id="IPR005990">
    <property type="entry name" value="IMP_DH"/>
</dbReference>
<dbReference type="Gene3D" id="3.20.20.70">
    <property type="entry name" value="Aldolase class I"/>
    <property type="match status" value="1"/>
</dbReference>
<evidence type="ECO:0000313" key="7">
    <source>
        <dbReference type="EMBL" id="KAF4748786.1"/>
    </source>
</evidence>
<dbReference type="PROSITE" id="PS51371">
    <property type="entry name" value="CBS"/>
    <property type="match status" value="1"/>
</dbReference>
<evidence type="ECO:0000259" key="6">
    <source>
        <dbReference type="PROSITE" id="PS51371"/>
    </source>
</evidence>
<protein>
    <submittedName>
        <fullName evidence="7">Inosine-5'-monophosphate dehydrogenase 1</fullName>
    </submittedName>
</protein>
<dbReference type="AlphaFoldDB" id="A0A7J6TWK4"/>
<evidence type="ECO:0000313" key="8">
    <source>
        <dbReference type="Proteomes" id="UP000574390"/>
    </source>
</evidence>
<dbReference type="FunFam" id="3.20.20.70:FF:000424">
    <property type="entry name" value="Inosine-5'-monophosphate dehydrogenase 2"/>
    <property type="match status" value="1"/>
</dbReference>
<keyword evidence="2" id="KW-0479">Metal-binding</keyword>
<evidence type="ECO:0000256" key="4">
    <source>
        <dbReference type="ARBA" id="ARBA00023122"/>
    </source>
</evidence>
<dbReference type="GO" id="GO:0003938">
    <property type="term" value="F:IMP dehydrogenase activity"/>
    <property type="evidence" value="ECO:0007669"/>
    <property type="project" value="InterPro"/>
</dbReference>
<proteinExistence type="inferred from homology"/>
<reference evidence="7 8" key="1">
    <citation type="submission" date="2020-04" db="EMBL/GenBank/DDBJ databases">
        <title>Perkinsus olseni comparative genomics.</title>
        <authorList>
            <person name="Bogema D.R."/>
        </authorList>
    </citation>
    <scope>NUCLEOTIDE SEQUENCE [LARGE SCALE GENOMIC DNA]</scope>
    <source>
        <strain evidence="7">ATCC PRA-205</strain>
    </source>
</reference>
<dbReference type="SUPFAM" id="SSF51395">
    <property type="entry name" value="FMN-linked oxidoreductases"/>
    <property type="match status" value="1"/>
</dbReference>
<dbReference type="GO" id="GO:0006183">
    <property type="term" value="P:GTP biosynthetic process"/>
    <property type="evidence" value="ECO:0007669"/>
    <property type="project" value="TreeGrafter"/>
</dbReference>
<dbReference type="CDD" id="cd04601">
    <property type="entry name" value="CBS_pair_IMPDH"/>
    <property type="match status" value="1"/>
</dbReference>
<evidence type="ECO:0000256" key="5">
    <source>
        <dbReference type="PROSITE-ProRule" id="PRU00703"/>
    </source>
</evidence>
<organism evidence="7 8">
    <name type="scientific">Perkinsus olseni</name>
    <name type="common">Perkinsus atlanticus</name>
    <dbReference type="NCBI Taxonomy" id="32597"/>
    <lineage>
        <taxon>Eukaryota</taxon>
        <taxon>Sar</taxon>
        <taxon>Alveolata</taxon>
        <taxon>Perkinsozoa</taxon>
        <taxon>Perkinsea</taxon>
        <taxon>Perkinsida</taxon>
        <taxon>Perkinsidae</taxon>
        <taxon>Perkinsus</taxon>
    </lineage>
</organism>
<dbReference type="GO" id="GO:0046872">
    <property type="term" value="F:metal ion binding"/>
    <property type="evidence" value="ECO:0007669"/>
    <property type="project" value="UniProtKB-KW"/>
</dbReference>
<dbReference type="PANTHER" id="PTHR11911:SF111">
    <property type="entry name" value="INOSINE-5'-MONOPHOSPHATE DEHYDROGENASE"/>
    <property type="match status" value="1"/>
</dbReference>
<dbReference type="EMBL" id="JABANM010004737">
    <property type="protein sequence ID" value="KAF4748786.1"/>
    <property type="molecule type" value="Genomic_DNA"/>
</dbReference>
<dbReference type="InterPro" id="IPR001093">
    <property type="entry name" value="IMP_DH_GMPRt"/>
</dbReference>
<dbReference type="SMART" id="SM01240">
    <property type="entry name" value="IMPDH"/>
    <property type="match status" value="1"/>
</dbReference>
<dbReference type="InterPro" id="IPR000644">
    <property type="entry name" value="CBS_dom"/>
</dbReference>
<evidence type="ECO:0000256" key="1">
    <source>
        <dbReference type="ARBA" id="ARBA00005502"/>
    </source>
</evidence>
<name>A0A7J6TWK4_PEROL</name>
<feature type="domain" description="CBS" evidence="6">
    <location>
        <begin position="123"/>
        <end position="182"/>
    </location>
</feature>
<comment type="similarity">
    <text evidence="1">Belongs to the IMPDH/GMPR family.</text>
</comment>
<sequence length="209" mass="22628">MPATTGHKSLASEPIADDEVWMEDGMAAEKLFNASTTGYTYDDIILMPGHVKTNADEVSVKTRITKKISLAVPIVSSPMDTVTEHHMAIAVAQMGGLGVIHNNNEIAEQVAEVRAVKRFKNGFIMDPITLGPEATIADVDKIKATRGFSTVPVTESGSMGSKLLGLVTSRDIDFRKDRSIKLSEVMTPAEKLVVGCDPISLPEAHRRIR</sequence>
<dbReference type="InterPro" id="IPR013785">
    <property type="entry name" value="Aldolase_TIM"/>
</dbReference>
<accession>A0A7J6TWK4</accession>
<feature type="non-terminal residue" evidence="7">
    <location>
        <position position="1"/>
    </location>
</feature>
<dbReference type="PANTHER" id="PTHR11911">
    <property type="entry name" value="INOSINE-5-MONOPHOSPHATE DEHYDROGENASE RELATED"/>
    <property type="match status" value="1"/>
</dbReference>
<evidence type="ECO:0000256" key="3">
    <source>
        <dbReference type="ARBA" id="ARBA00023002"/>
    </source>
</evidence>
<keyword evidence="4 5" id="KW-0129">CBS domain</keyword>
<dbReference type="Pfam" id="PF00478">
    <property type="entry name" value="IMPDH"/>
    <property type="match status" value="1"/>
</dbReference>
<keyword evidence="3" id="KW-0560">Oxidoreductase</keyword>
<evidence type="ECO:0000256" key="2">
    <source>
        <dbReference type="ARBA" id="ARBA00022723"/>
    </source>
</evidence>
<dbReference type="GO" id="GO:0005737">
    <property type="term" value="C:cytoplasm"/>
    <property type="evidence" value="ECO:0007669"/>
    <property type="project" value="TreeGrafter"/>
</dbReference>